<accession>A0A2P2R1T3</accession>
<keyword evidence="1" id="KW-0472">Membrane</keyword>
<dbReference type="EMBL" id="GGEC01092666">
    <property type="protein sequence ID" value="MBX73150.1"/>
    <property type="molecule type" value="Transcribed_RNA"/>
</dbReference>
<feature type="transmembrane region" description="Helical" evidence="1">
    <location>
        <begin position="12"/>
        <end position="30"/>
    </location>
</feature>
<dbReference type="AlphaFoldDB" id="A0A2P2R1T3"/>
<evidence type="ECO:0000313" key="2">
    <source>
        <dbReference type="EMBL" id="MBX73150.1"/>
    </source>
</evidence>
<name>A0A2P2R1T3_RHIMU</name>
<protein>
    <submittedName>
        <fullName evidence="2">Uncharacterized protein</fullName>
    </submittedName>
</protein>
<organism evidence="2">
    <name type="scientific">Rhizophora mucronata</name>
    <name type="common">Asiatic mangrove</name>
    <dbReference type="NCBI Taxonomy" id="61149"/>
    <lineage>
        <taxon>Eukaryota</taxon>
        <taxon>Viridiplantae</taxon>
        <taxon>Streptophyta</taxon>
        <taxon>Embryophyta</taxon>
        <taxon>Tracheophyta</taxon>
        <taxon>Spermatophyta</taxon>
        <taxon>Magnoliopsida</taxon>
        <taxon>eudicotyledons</taxon>
        <taxon>Gunneridae</taxon>
        <taxon>Pentapetalae</taxon>
        <taxon>rosids</taxon>
        <taxon>fabids</taxon>
        <taxon>Malpighiales</taxon>
        <taxon>Rhizophoraceae</taxon>
        <taxon>Rhizophora</taxon>
    </lineage>
</organism>
<sequence length="44" mass="4935">MQNLIAHLSNQLIVQLLILGCFVLLVPATLQSKLLMKLFQSLMP</sequence>
<reference evidence="2" key="1">
    <citation type="submission" date="2018-02" db="EMBL/GenBank/DDBJ databases">
        <title>Rhizophora mucronata_Transcriptome.</title>
        <authorList>
            <person name="Meera S.P."/>
            <person name="Sreeshan A."/>
            <person name="Augustine A."/>
        </authorList>
    </citation>
    <scope>NUCLEOTIDE SEQUENCE</scope>
    <source>
        <tissue evidence="2">Leaf</tissue>
    </source>
</reference>
<evidence type="ECO:0000256" key="1">
    <source>
        <dbReference type="SAM" id="Phobius"/>
    </source>
</evidence>
<keyword evidence="1" id="KW-0812">Transmembrane</keyword>
<keyword evidence="1" id="KW-1133">Transmembrane helix</keyword>
<proteinExistence type="predicted"/>